<accession>A0A2P2QJU9</accession>
<dbReference type="EMBL" id="GGEC01086673">
    <property type="protein sequence ID" value="MBX67157.1"/>
    <property type="molecule type" value="Transcribed_RNA"/>
</dbReference>
<keyword evidence="1" id="KW-0812">Transmembrane</keyword>
<feature type="transmembrane region" description="Helical" evidence="1">
    <location>
        <begin position="6"/>
        <end position="25"/>
    </location>
</feature>
<dbReference type="AlphaFoldDB" id="A0A2P2QJU9"/>
<evidence type="ECO:0000313" key="2">
    <source>
        <dbReference type="EMBL" id="MBX67157.1"/>
    </source>
</evidence>
<keyword evidence="1" id="KW-1133">Transmembrane helix</keyword>
<keyword evidence="1" id="KW-0472">Membrane</keyword>
<proteinExistence type="predicted"/>
<evidence type="ECO:0000256" key="1">
    <source>
        <dbReference type="SAM" id="Phobius"/>
    </source>
</evidence>
<name>A0A2P2QJU9_RHIMU</name>
<sequence length="34" mass="3779">MDKVCPSAGAAGFSFLFLGICHLFYSQKNKKQKN</sequence>
<organism evidence="2">
    <name type="scientific">Rhizophora mucronata</name>
    <name type="common">Asiatic mangrove</name>
    <dbReference type="NCBI Taxonomy" id="61149"/>
    <lineage>
        <taxon>Eukaryota</taxon>
        <taxon>Viridiplantae</taxon>
        <taxon>Streptophyta</taxon>
        <taxon>Embryophyta</taxon>
        <taxon>Tracheophyta</taxon>
        <taxon>Spermatophyta</taxon>
        <taxon>Magnoliopsida</taxon>
        <taxon>eudicotyledons</taxon>
        <taxon>Gunneridae</taxon>
        <taxon>Pentapetalae</taxon>
        <taxon>rosids</taxon>
        <taxon>fabids</taxon>
        <taxon>Malpighiales</taxon>
        <taxon>Rhizophoraceae</taxon>
        <taxon>Rhizophora</taxon>
    </lineage>
</organism>
<reference evidence="2" key="1">
    <citation type="submission" date="2018-02" db="EMBL/GenBank/DDBJ databases">
        <title>Rhizophora mucronata_Transcriptome.</title>
        <authorList>
            <person name="Meera S.P."/>
            <person name="Sreeshan A."/>
            <person name="Augustine A."/>
        </authorList>
    </citation>
    <scope>NUCLEOTIDE SEQUENCE</scope>
    <source>
        <tissue evidence="2">Leaf</tissue>
    </source>
</reference>
<protein>
    <submittedName>
        <fullName evidence="2">Uncharacterized protein</fullName>
    </submittedName>
</protein>